<keyword evidence="2" id="KW-1185">Reference proteome</keyword>
<accession>A0ABP7SL60</accession>
<protein>
    <submittedName>
        <fullName evidence="1">Uncharacterized protein</fullName>
    </submittedName>
</protein>
<name>A0ABP7SL60_9BACT</name>
<dbReference type="Proteomes" id="UP001500567">
    <property type="component" value="Unassembled WGS sequence"/>
</dbReference>
<comment type="caution">
    <text evidence="1">The sequence shown here is derived from an EMBL/GenBank/DDBJ whole genome shotgun (WGS) entry which is preliminary data.</text>
</comment>
<reference evidence="2" key="1">
    <citation type="journal article" date="2019" name="Int. J. Syst. Evol. Microbiol.">
        <title>The Global Catalogue of Microorganisms (GCM) 10K type strain sequencing project: providing services to taxonomists for standard genome sequencing and annotation.</title>
        <authorList>
            <consortium name="The Broad Institute Genomics Platform"/>
            <consortium name="The Broad Institute Genome Sequencing Center for Infectious Disease"/>
            <person name="Wu L."/>
            <person name="Ma J."/>
        </authorList>
    </citation>
    <scope>NUCLEOTIDE SEQUENCE [LARGE SCALE GENOMIC DNA]</scope>
    <source>
        <strain evidence="2">JCM 17224</strain>
    </source>
</reference>
<evidence type="ECO:0000313" key="2">
    <source>
        <dbReference type="Proteomes" id="UP001500567"/>
    </source>
</evidence>
<gene>
    <name evidence="1" type="ORF">GCM10022408_27800</name>
</gene>
<sequence>MGLFGYHQVNLATGGFIATEQRAFTSCLTNSDASRRGGVAVWLKPDSTIVAHPYWLGLQRFSPVAEGIPDKLCGSGQQIREMEEGHELKIKDEGKPILTPNKEMQANSQWLHY</sequence>
<evidence type="ECO:0000313" key="1">
    <source>
        <dbReference type="EMBL" id="GAA4013277.1"/>
    </source>
</evidence>
<organism evidence="1 2">
    <name type="scientific">Hymenobacter fastidiosus</name>
    <dbReference type="NCBI Taxonomy" id="486264"/>
    <lineage>
        <taxon>Bacteria</taxon>
        <taxon>Pseudomonadati</taxon>
        <taxon>Bacteroidota</taxon>
        <taxon>Cytophagia</taxon>
        <taxon>Cytophagales</taxon>
        <taxon>Hymenobacteraceae</taxon>
        <taxon>Hymenobacter</taxon>
    </lineage>
</organism>
<proteinExistence type="predicted"/>
<dbReference type="RefSeq" id="WP_345073812.1">
    <property type="nucleotide sequence ID" value="NZ_BAABDJ010000034.1"/>
</dbReference>
<dbReference type="EMBL" id="BAABDJ010000034">
    <property type="protein sequence ID" value="GAA4013277.1"/>
    <property type="molecule type" value="Genomic_DNA"/>
</dbReference>